<sequence>MVKITLELIRKRSEHNEGEISTLEEIALHQENIDKIQLIDRHCRNLKILLLQNNLISKIENLNMLKRLEYLNLALNNIEIIENLEGLESLKKLDLTLNFIGNLQSVKSLRCNEHLEHLILMGNPCTDYEYYRQYVVATLPQLQEFDMQEIERSERIKALQIYSRAQDDVIESYWHYEKTRIAQRIRRNAENITEEQAKHTKNEQNENTEQDGEPENERFWKQPSYHTPEDRIVIAERFMKKQEKKHHISNTSNHSKRVLKLFAPDGRAYNINQAKVPFRLNDESNPDFVVLEVSVYRTRGKTEANKRNVQPTTTASFDWLPLFRFPLFRHDLDTSYIDVDINPTYVRVTIKGKILQLTLPCEVSVDKSNVQRNTTTGSLMIAMARLIPCTTIVKKDESTIKKKSSESKTKVITIRPPVTSRRALLEIGPPTVVYNFLKITEDSAKQTQKKEKKNLEDFEDNSDVPPLE</sequence>
<dbReference type="Gene3D" id="3.80.10.10">
    <property type="entry name" value="Ribonuclease Inhibitor"/>
    <property type="match status" value="1"/>
</dbReference>
<keyword evidence="5" id="KW-0677">Repeat</keyword>
<dbReference type="GO" id="GO:0036158">
    <property type="term" value="P:outer dynein arm assembly"/>
    <property type="evidence" value="ECO:0007669"/>
    <property type="project" value="TreeGrafter"/>
</dbReference>
<evidence type="ECO:0000256" key="8">
    <source>
        <dbReference type="ARBA" id="ARBA00049982"/>
    </source>
</evidence>
<proteinExistence type="inferred from homology"/>
<dbReference type="InterPro" id="IPR001611">
    <property type="entry name" value="Leu-rich_rpt"/>
</dbReference>
<keyword evidence="7" id="KW-0966">Cell projection</keyword>
<evidence type="ECO:0000256" key="5">
    <source>
        <dbReference type="ARBA" id="ARBA00022737"/>
    </source>
</evidence>
<evidence type="ECO:0000313" key="11">
    <source>
        <dbReference type="EMBL" id="KYM82189.1"/>
    </source>
</evidence>
<dbReference type="Pfam" id="PF23602">
    <property type="entry name" value="CS_DNAAF11_C"/>
    <property type="match status" value="2"/>
</dbReference>
<evidence type="ECO:0000256" key="6">
    <source>
        <dbReference type="ARBA" id="ARBA00023069"/>
    </source>
</evidence>
<feature type="compositionally biased region" description="Basic and acidic residues" evidence="9">
    <location>
        <begin position="195"/>
        <end position="204"/>
    </location>
</feature>
<keyword evidence="12" id="KW-1185">Reference proteome</keyword>
<dbReference type="SMART" id="SM00365">
    <property type="entry name" value="LRR_SD22"/>
    <property type="match status" value="3"/>
</dbReference>
<evidence type="ECO:0000256" key="3">
    <source>
        <dbReference type="ARBA" id="ARBA00022490"/>
    </source>
</evidence>
<dbReference type="InterPro" id="IPR032675">
    <property type="entry name" value="LRR_dom_sf"/>
</dbReference>
<feature type="domain" description="Dynein axonemal assembly factor 11-like CS" evidence="10">
    <location>
        <begin position="235"/>
        <end position="297"/>
    </location>
</feature>
<keyword evidence="4" id="KW-0433">Leucine-rich repeat</keyword>
<dbReference type="GO" id="GO:0005737">
    <property type="term" value="C:cytoplasm"/>
    <property type="evidence" value="ECO:0007669"/>
    <property type="project" value="UniProtKB-SubCell"/>
</dbReference>
<dbReference type="GO" id="GO:0005929">
    <property type="term" value="C:cilium"/>
    <property type="evidence" value="ECO:0007669"/>
    <property type="project" value="UniProtKB-SubCell"/>
</dbReference>
<dbReference type="Proteomes" id="UP000078540">
    <property type="component" value="Unassembled WGS sequence"/>
</dbReference>
<reference evidence="11 12" key="1">
    <citation type="submission" date="2015-09" db="EMBL/GenBank/DDBJ databases">
        <title>Atta colombica WGS genome.</title>
        <authorList>
            <person name="Nygaard S."/>
            <person name="Hu H."/>
            <person name="Boomsma J."/>
            <person name="Zhang G."/>
        </authorList>
    </citation>
    <scope>NUCLEOTIDE SEQUENCE [LARGE SCALE GENOMIC DNA]</scope>
    <source>
        <strain evidence="11">Treedump-2</strain>
        <tissue evidence="11">Whole body</tissue>
    </source>
</reference>
<feature type="region of interest" description="Disordered" evidence="9">
    <location>
        <begin position="194"/>
        <end position="221"/>
    </location>
</feature>
<gene>
    <name evidence="11" type="ORF">ALC53_07337</name>
</gene>
<dbReference type="EMBL" id="KQ976518">
    <property type="protein sequence ID" value="KYM82189.1"/>
    <property type="molecule type" value="Genomic_DNA"/>
</dbReference>
<keyword evidence="6" id="KW-0969">Cilium</keyword>
<dbReference type="SUPFAM" id="SSF52058">
    <property type="entry name" value="L domain-like"/>
    <property type="match status" value="1"/>
</dbReference>
<dbReference type="FunFam" id="3.80.10.10:FF:000052">
    <property type="entry name" value="Leucine rich repeat containing 6"/>
    <property type="match status" value="1"/>
</dbReference>
<dbReference type="PANTHER" id="PTHR18849:SF0">
    <property type="entry name" value="CILIA- AND FLAGELLA-ASSOCIATED PROTEIN 410-RELATED"/>
    <property type="match status" value="1"/>
</dbReference>
<evidence type="ECO:0000313" key="12">
    <source>
        <dbReference type="Proteomes" id="UP000078540"/>
    </source>
</evidence>
<dbReference type="PANTHER" id="PTHR18849">
    <property type="entry name" value="LEUCINE RICH REPEAT PROTEIN"/>
    <property type="match status" value="1"/>
</dbReference>
<name>A0A151I2W7_9HYME</name>
<evidence type="ECO:0000256" key="7">
    <source>
        <dbReference type="ARBA" id="ARBA00023273"/>
    </source>
</evidence>
<dbReference type="PROSITE" id="PS51450">
    <property type="entry name" value="LRR"/>
    <property type="match status" value="3"/>
</dbReference>
<evidence type="ECO:0000256" key="1">
    <source>
        <dbReference type="ARBA" id="ARBA00004138"/>
    </source>
</evidence>
<protein>
    <submittedName>
        <fullName evidence="11">Leucine-rich repeat-containing protein 6</fullName>
    </submittedName>
</protein>
<dbReference type="Pfam" id="PF14580">
    <property type="entry name" value="LRR_9"/>
    <property type="match status" value="1"/>
</dbReference>
<organism evidence="11 12">
    <name type="scientific">Atta colombica</name>
    <dbReference type="NCBI Taxonomy" id="520822"/>
    <lineage>
        <taxon>Eukaryota</taxon>
        <taxon>Metazoa</taxon>
        <taxon>Ecdysozoa</taxon>
        <taxon>Arthropoda</taxon>
        <taxon>Hexapoda</taxon>
        <taxon>Insecta</taxon>
        <taxon>Pterygota</taxon>
        <taxon>Neoptera</taxon>
        <taxon>Endopterygota</taxon>
        <taxon>Hymenoptera</taxon>
        <taxon>Apocrita</taxon>
        <taxon>Aculeata</taxon>
        <taxon>Formicoidea</taxon>
        <taxon>Formicidae</taxon>
        <taxon>Myrmicinae</taxon>
        <taxon>Atta</taxon>
    </lineage>
</organism>
<evidence type="ECO:0000256" key="9">
    <source>
        <dbReference type="SAM" id="MobiDB-lite"/>
    </source>
</evidence>
<dbReference type="AlphaFoldDB" id="A0A151I2W7"/>
<evidence type="ECO:0000256" key="4">
    <source>
        <dbReference type="ARBA" id="ARBA00022614"/>
    </source>
</evidence>
<comment type="similarity">
    <text evidence="8">Belongs to the tilB family.</text>
</comment>
<dbReference type="STRING" id="520822.A0A151I2W7"/>
<dbReference type="InterPro" id="IPR056496">
    <property type="entry name" value="CS_DNAAF11_C"/>
</dbReference>
<feature type="domain" description="Dynein axonemal assembly factor 11-like CS" evidence="10">
    <location>
        <begin position="326"/>
        <end position="385"/>
    </location>
</feature>
<feature type="region of interest" description="Disordered" evidence="9">
    <location>
        <begin position="445"/>
        <end position="468"/>
    </location>
</feature>
<evidence type="ECO:0000259" key="10">
    <source>
        <dbReference type="Pfam" id="PF23602"/>
    </source>
</evidence>
<comment type="subcellular location">
    <subcellularLocation>
        <location evidence="1">Cell projection</location>
        <location evidence="1">Cilium</location>
    </subcellularLocation>
    <subcellularLocation>
        <location evidence="2">Cytoplasm</location>
    </subcellularLocation>
</comment>
<keyword evidence="3" id="KW-0963">Cytoplasm</keyword>
<accession>A0A151I2W7</accession>
<evidence type="ECO:0000256" key="2">
    <source>
        <dbReference type="ARBA" id="ARBA00004496"/>
    </source>
</evidence>